<comment type="caution">
    <text evidence="2">The sequence shown here is derived from an EMBL/GenBank/DDBJ whole genome shotgun (WGS) entry which is preliminary data.</text>
</comment>
<evidence type="ECO:0000313" key="2">
    <source>
        <dbReference type="EMBL" id="GBP90548.1"/>
    </source>
</evidence>
<sequence length="77" mass="8445">MVGYSLRAQYRPLDITPTTSPFRLKGAPLSPYNGGNSGLKERGPEHLDTWDETSEGQVPAQTDLYLRTVPSAYSSDS</sequence>
<dbReference type="AlphaFoldDB" id="A0A4C1ZS48"/>
<name>A0A4C1ZS48_EUMVA</name>
<organism evidence="2 3">
    <name type="scientific">Eumeta variegata</name>
    <name type="common">Bagworm moth</name>
    <name type="synonym">Eumeta japonica</name>
    <dbReference type="NCBI Taxonomy" id="151549"/>
    <lineage>
        <taxon>Eukaryota</taxon>
        <taxon>Metazoa</taxon>
        <taxon>Ecdysozoa</taxon>
        <taxon>Arthropoda</taxon>
        <taxon>Hexapoda</taxon>
        <taxon>Insecta</taxon>
        <taxon>Pterygota</taxon>
        <taxon>Neoptera</taxon>
        <taxon>Endopterygota</taxon>
        <taxon>Lepidoptera</taxon>
        <taxon>Glossata</taxon>
        <taxon>Ditrysia</taxon>
        <taxon>Tineoidea</taxon>
        <taxon>Psychidae</taxon>
        <taxon>Oiketicinae</taxon>
        <taxon>Eumeta</taxon>
    </lineage>
</organism>
<evidence type="ECO:0000313" key="3">
    <source>
        <dbReference type="Proteomes" id="UP000299102"/>
    </source>
</evidence>
<feature type="region of interest" description="Disordered" evidence="1">
    <location>
        <begin position="15"/>
        <end position="77"/>
    </location>
</feature>
<accession>A0A4C1ZS48</accession>
<dbReference type="EMBL" id="BGZK01002090">
    <property type="protein sequence ID" value="GBP90548.1"/>
    <property type="molecule type" value="Genomic_DNA"/>
</dbReference>
<proteinExistence type="predicted"/>
<dbReference type="Proteomes" id="UP000299102">
    <property type="component" value="Unassembled WGS sequence"/>
</dbReference>
<evidence type="ECO:0000256" key="1">
    <source>
        <dbReference type="SAM" id="MobiDB-lite"/>
    </source>
</evidence>
<gene>
    <name evidence="2" type="ORF">EVAR_64668_1</name>
</gene>
<protein>
    <submittedName>
        <fullName evidence="2">Uncharacterized protein</fullName>
    </submittedName>
</protein>
<reference evidence="2 3" key="1">
    <citation type="journal article" date="2019" name="Commun. Biol.">
        <title>The bagworm genome reveals a unique fibroin gene that provides high tensile strength.</title>
        <authorList>
            <person name="Kono N."/>
            <person name="Nakamura H."/>
            <person name="Ohtoshi R."/>
            <person name="Tomita M."/>
            <person name="Numata K."/>
            <person name="Arakawa K."/>
        </authorList>
    </citation>
    <scope>NUCLEOTIDE SEQUENCE [LARGE SCALE GENOMIC DNA]</scope>
</reference>
<feature type="compositionally biased region" description="Basic and acidic residues" evidence="1">
    <location>
        <begin position="39"/>
        <end position="49"/>
    </location>
</feature>
<keyword evidence="3" id="KW-1185">Reference proteome</keyword>